<dbReference type="PANTHER" id="PTHR43283">
    <property type="entry name" value="BETA-LACTAMASE-RELATED"/>
    <property type="match status" value="1"/>
</dbReference>
<proteinExistence type="predicted"/>
<feature type="domain" description="Beta-lactamase-related" evidence="2">
    <location>
        <begin position="33"/>
        <end position="309"/>
    </location>
</feature>
<sequence>MKRFAAALMTLCLSAAAVAETTLDDVAARLKKGEYKGVTGALVSVGGKLVLNVPDAGASAGGRQDIRSATKSITAILVGELIEDGSLKSVKTPVSKLLPDLYKGMAKDDPRREITVEDLLTMRSGLACNDWVPASLGNEERMYVTSDWSAFVVGLPRAYERGEHFSYCTGGVVLLGRVIDALSGSDVPTFADERLFHPLGIRNAKWEGTPEGHTDTGGHLRVEIEALLKIGQLVHAGGVWEGKQLIAPDWIKAMTGFQTRLYERRETYGYLWWRNEGRVKDKPVSITYAHGNGGNFIVIVPEIDLVAAFTGRNYNKPEQFTPMRMLGEEIIPALLAE</sequence>
<keyword evidence="3" id="KW-0378">Hydrolase</keyword>
<dbReference type="EMBL" id="CP116805">
    <property type="protein sequence ID" value="WCL53923.1"/>
    <property type="molecule type" value="Genomic_DNA"/>
</dbReference>
<evidence type="ECO:0000256" key="1">
    <source>
        <dbReference type="SAM" id="SignalP"/>
    </source>
</evidence>
<keyword evidence="1" id="KW-0732">Signal</keyword>
<dbReference type="KEGG" id="gso:PH603_15400"/>
<dbReference type="AlphaFoldDB" id="A0AAF0BGW1"/>
<dbReference type="InterPro" id="IPR001466">
    <property type="entry name" value="Beta-lactam-related"/>
</dbReference>
<evidence type="ECO:0000259" key="2">
    <source>
        <dbReference type="Pfam" id="PF00144"/>
    </source>
</evidence>
<protein>
    <submittedName>
        <fullName evidence="3">Serine hydrolase</fullName>
    </submittedName>
</protein>
<dbReference type="RefSeq" id="WP_289503643.1">
    <property type="nucleotide sequence ID" value="NZ_CP116805.1"/>
</dbReference>
<keyword evidence="4" id="KW-1185">Reference proteome</keyword>
<reference evidence="3" key="1">
    <citation type="submission" date="2023-01" db="EMBL/GenBank/DDBJ databases">
        <title>The genome sequence of Kordiimonadaceae bacterium 6D33.</title>
        <authorList>
            <person name="Liu Y."/>
        </authorList>
    </citation>
    <scope>NUCLEOTIDE SEQUENCE</scope>
    <source>
        <strain evidence="3">6D33</strain>
    </source>
</reference>
<dbReference type="SUPFAM" id="SSF56601">
    <property type="entry name" value="beta-lactamase/transpeptidase-like"/>
    <property type="match status" value="1"/>
</dbReference>
<evidence type="ECO:0000313" key="3">
    <source>
        <dbReference type="EMBL" id="WCL53923.1"/>
    </source>
</evidence>
<dbReference type="GO" id="GO:0016787">
    <property type="term" value="F:hydrolase activity"/>
    <property type="evidence" value="ECO:0007669"/>
    <property type="project" value="UniProtKB-KW"/>
</dbReference>
<dbReference type="InterPro" id="IPR050789">
    <property type="entry name" value="Diverse_Enzym_Activities"/>
</dbReference>
<dbReference type="Proteomes" id="UP001217500">
    <property type="component" value="Chromosome"/>
</dbReference>
<dbReference type="Gene3D" id="3.40.710.10">
    <property type="entry name" value="DD-peptidase/beta-lactamase superfamily"/>
    <property type="match status" value="1"/>
</dbReference>
<feature type="signal peptide" evidence="1">
    <location>
        <begin position="1"/>
        <end position="19"/>
    </location>
</feature>
<evidence type="ECO:0000313" key="4">
    <source>
        <dbReference type="Proteomes" id="UP001217500"/>
    </source>
</evidence>
<accession>A0AAF0BGW1</accession>
<name>A0AAF0BGW1_9PROT</name>
<dbReference type="InterPro" id="IPR012338">
    <property type="entry name" value="Beta-lactam/transpept-like"/>
</dbReference>
<feature type="chain" id="PRO_5042130318" evidence="1">
    <location>
        <begin position="20"/>
        <end position="337"/>
    </location>
</feature>
<dbReference type="PANTHER" id="PTHR43283:SF7">
    <property type="entry name" value="BETA-LACTAMASE-RELATED DOMAIN-CONTAINING PROTEIN"/>
    <property type="match status" value="1"/>
</dbReference>
<dbReference type="Pfam" id="PF00144">
    <property type="entry name" value="Beta-lactamase"/>
    <property type="match status" value="1"/>
</dbReference>
<gene>
    <name evidence="3" type="ORF">PH603_15400</name>
</gene>
<organism evidence="3 4">
    <name type="scientific">Gimibacter soli</name>
    <dbReference type="NCBI Taxonomy" id="3024400"/>
    <lineage>
        <taxon>Bacteria</taxon>
        <taxon>Pseudomonadati</taxon>
        <taxon>Pseudomonadota</taxon>
        <taxon>Alphaproteobacteria</taxon>
        <taxon>Kordiimonadales</taxon>
        <taxon>Temperatibacteraceae</taxon>
        <taxon>Gimibacter</taxon>
    </lineage>
</organism>